<gene>
    <name evidence="2" type="ORF">HaLaN_12188</name>
</gene>
<evidence type="ECO:0000256" key="1">
    <source>
        <dbReference type="SAM" id="MobiDB-lite"/>
    </source>
</evidence>
<protein>
    <submittedName>
        <fullName evidence="2">Uncharacterized protein</fullName>
    </submittedName>
</protein>
<proteinExistence type="predicted"/>
<accession>A0A699ZAJ1</accession>
<feature type="non-terminal residue" evidence="2">
    <location>
        <position position="106"/>
    </location>
</feature>
<sequence length="106" mass="11536">MRVCCCCTASHSSPTPEAASLSPQGKPRQARRNGWKMGRRQVIKVMVGAVLRGCKKTAHLQQRAGVHSRLRIIASLFAPPLSPLPPHAPAQPASMERECGSEQRQT</sequence>
<dbReference type="Proteomes" id="UP000485058">
    <property type="component" value="Unassembled WGS sequence"/>
</dbReference>
<comment type="caution">
    <text evidence="2">The sequence shown here is derived from an EMBL/GenBank/DDBJ whole genome shotgun (WGS) entry which is preliminary data.</text>
</comment>
<organism evidence="2 3">
    <name type="scientific">Haematococcus lacustris</name>
    <name type="common">Green alga</name>
    <name type="synonym">Haematococcus pluvialis</name>
    <dbReference type="NCBI Taxonomy" id="44745"/>
    <lineage>
        <taxon>Eukaryota</taxon>
        <taxon>Viridiplantae</taxon>
        <taxon>Chlorophyta</taxon>
        <taxon>core chlorophytes</taxon>
        <taxon>Chlorophyceae</taxon>
        <taxon>CS clade</taxon>
        <taxon>Chlamydomonadales</taxon>
        <taxon>Haematococcaceae</taxon>
        <taxon>Haematococcus</taxon>
    </lineage>
</organism>
<feature type="region of interest" description="Disordered" evidence="1">
    <location>
        <begin position="9"/>
        <end position="36"/>
    </location>
</feature>
<reference evidence="2 3" key="1">
    <citation type="submission" date="2020-02" db="EMBL/GenBank/DDBJ databases">
        <title>Draft genome sequence of Haematococcus lacustris strain NIES-144.</title>
        <authorList>
            <person name="Morimoto D."/>
            <person name="Nakagawa S."/>
            <person name="Yoshida T."/>
            <person name="Sawayama S."/>
        </authorList>
    </citation>
    <scope>NUCLEOTIDE SEQUENCE [LARGE SCALE GENOMIC DNA]</scope>
    <source>
        <strain evidence="2 3">NIES-144</strain>
    </source>
</reference>
<feature type="region of interest" description="Disordered" evidence="1">
    <location>
        <begin position="79"/>
        <end position="106"/>
    </location>
</feature>
<name>A0A699ZAJ1_HAELA</name>
<feature type="compositionally biased region" description="Basic and acidic residues" evidence="1">
    <location>
        <begin position="95"/>
        <end position="106"/>
    </location>
</feature>
<evidence type="ECO:0000313" key="3">
    <source>
        <dbReference type="Proteomes" id="UP000485058"/>
    </source>
</evidence>
<dbReference type="EMBL" id="BLLF01000914">
    <property type="protein sequence ID" value="GFH15874.1"/>
    <property type="molecule type" value="Genomic_DNA"/>
</dbReference>
<evidence type="ECO:0000313" key="2">
    <source>
        <dbReference type="EMBL" id="GFH15874.1"/>
    </source>
</evidence>
<keyword evidence="3" id="KW-1185">Reference proteome</keyword>
<dbReference type="AlphaFoldDB" id="A0A699ZAJ1"/>
<feature type="compositionally biased region" description="Pro residues" evidence="1">
    <location>
        <begin position="80"/>
        <end position="89"/>
    </location>
</feature>